<dbReference type="RefSeq" id="WP_015186133.1">
    <property type="nucleotide sequence ID" value="NC_019739.1"/>
</dbReference>
<protein>
    <submittedName>
        <fullName evidence="2">Uncharacterized protein</fullName>
    </submittedName>
</protein>
<evidence type="ECO:0000256" key="1">
    <source>
        <dbReference type="SAM" id="Phobius"/>
    </source>
</evidence>
<reference evidence="2 3" key="1">
    <citation type="submission" date="2012-06" db="EMBL/GenBank/DDBJ databases">
        <title>Finished plasmid 1 of genome of Microcoleus sp. PCC 7113.</title>
        <authorList>
            <consortium name="US DOE Joint Genome Institute"/>
            <person name="Gugger M."/>
            <person name="Coursin T."/>
            <person name="Rippka R."/>
            <person name="Tandeau De Marsac N."/>
            <person name="Huntemann M."/>
            <person name="Wei C.-L."/>
            <person name="Han J."/>
            <person name="Detter J.C."/>
            <person name="Han C."/>
            <person name="Tapia R."/>
            <person name="Chen A."/>
            <person name="Kyrpides N."/>
            <person name="Mavromatis K."/>
            <person name="Markowitz V."/>
            <person name="Szeto E."/>
            <person name="Ivanova N."/>
            <person name="Pagani I."/>
            <person name="Pati A."/>
            <person name="Goodwin L."/>
            <person name="Nordberg H.P."/>
            <person name="Cantor M.N."/>
            <person name="Hua S.X."/>
            <person name="Woyke T."/>
            <person name="Kerfeld C.A."/>
        </authorList>
    </citation>
    <scope>NUCLEOTIDE SEQUENCE [LARGE SCALE GENOMIC DNA]</scope>
    <source>
        <strain evidence="2 3">PCC 7113</strain>
        <plasmid evidence="2 3">pMIC7113.01</plasmid>
    </source>
</reference>
<proteinExistence type="predicted"/>
<gene>
    <name evidence="2" type="ORF">Mic7113_6424</name>
</gene>
<evidence type="ECO:0000313" key="3">
    <source>
        <dbReference type="Proteomes" id="UP000010471"/>
    </source>
</evidence>
<organism evidence="2 3">
    <name type="scientific">Allocoleopsis franciscana PCC 7113</name>
    <dbReference type="NCBI Taxonomy" id="1173027"/>
    <lineage>
        <taxon>Bacteria</taxon>
        <taxon>Bacillati</taxon>
        <taxon>Cyanobacteriota</taxon>
        <taxon>Cyanophyceae</taxon>
        <taxon>Coleofasciculales</taxon>
        <taxon>Coleofasciculaceae</taxon>
        <taxon>Allocoleopsis</taxon>
        <taxon>Allocoleopsis franciscana</taxon>
    </lineage>
</organism>
<keyword evidence="1" id="KW-0472">Membrane</keyword>
<dbReference type="EMBL" id="CP003631">
    <property type="protein sequence ID" value="AFZ22006.1"/>
    <property type="molecule type" value="Genomic_DNA"/>
</dbReference>
<keyword evidence="2" id="KW-0614">Plasmid</keyword>
<dbReference type="OrthoDB" id="435824at2"/>
<name>K9WQC6_9CYAN</name>
<dbReference type="HOGENOM" id="CLU_342829_0_0_3"/>
<keyword evidence="3" id="KW-1185">Reference proteome</keyword>
<keyword evidence="1" id="KW-0812">Transmembrane</keyword>
<dbReference type="KEGG" id="mic:Mic7113_6424"/>
<dbReference type="AlphaFoldDB" id="K9WQC6"/>
<geneLocation type="plasmid" evidence="2 3">
    <name>pMIC7113.01</name>
</geneLocation>
<accession>K9WQC6</accession>
<feature type="transmembrane region" description="Helical" evidence="1">
    <location>
        <begin position="98"/>
        <end position="118"/>
    </location>
</feature>
<keyword evidence="1" id="KW-1133">Transmembrane helix</keyword>
<evidence type="ECO:0000313" key="2">
    <source>
        <dbReference type="EMBL" id="AFZ22006.1"/>
    </source>
</evidence>
<dbReference type="Proteomes" id="UP000010471">
    <property type="component" value="Plasmid pMIC7113.01"/>
</dbReference>
<sequence length="826" mass="95432">MLEQISLGTFPDLRQRHQVWAKQRAWGDIFRDFFYPEHSSNSEENPNSKQKVNSEWMHHVLEPVLGCLKRNKHSLQIHRIEKDLIYLSALSISKQRQLFISFPVAPVSLGILLIAYYAHLTREERDIYHTHHAVSPKDYVIWIRPQNSGNISTLITTKSINLVDETRCNLSERIACLPAYKFDESIKNDKLKVFILRSLSEAVGLLKQSNYCSLVVIDDPSGQTYPSPSNYGSEAFNLASICKQKQIPMVGIVPPWTMKSIEYHETKSLQETLLWPIDFYALCSCLADRDFFVSDGIRHPIEESYVLFEKKRKSLIEAQVTIKTFDFDTENEEIIAKLFQEISDLLIDLAKQPHLRSVWGTAWEIWRDLSAPVLPFYLLWGQFLESALKRLELAASRCREDKAFTLHKLLSSLALRLQKLKSNPFIEIIKAAGRETVVAVESAERAHALEQFLTGSHNLASKPQILPFSQIRGLGGKKLIVIGQPKARHRDLLQTTFFRQIDVLLWSALAERAERWWSNLEVDARKWHSKTWLALTGKEEVGRYGYSPHYTSVQVVNTGKAKLSKSINLAKLEESFSTLSGSSLDSALTSSISRNLDSHYLVKFEREWRIRVAPGSEFLVLLRKQAQVVAVRELTTETKVVLFEGMNRDELFAQKAGLLEDTRDNYLYSVQLDAWRELVKQQVEKSDLQTICRLISRDTGFPIGEETIRYNWMSGDDLLSLPREREHFFWFLPPLVRSGFEEFWHKANELRVKRRQLGQVISACVQEGWKERKSDEIIFQYQQVYITVGELRDAMQILKVQSCPQLINKKPEYPINRLFKLAERVS</sequence>